<dbReference type="SUPFAM" id="SSF159664">
    <property type="entry name" value="CobE/GbiG C-terminal domain-like"/>
    <property type="match status" value="1"/>
</dbReference>
<keyword evidence="2" id="KW-0378">Hydrolase</keyword>
<evidence type="ECO:0000313" key="2">
    <source>
        <dbReference type="EMBL" id="SFM45105.1"/>
    </source>
</evidence>
<name>A0A1I4QZ48_9EURY</name>
<dbReference type="GO" id="GO:0009236">
    <property type="term" value="P:cobalamin biosynthetic process"/>
    <property type="evidence" value="ECO:0007669"/>
    <property type="project" value="InterPro"/>
</dbReference>
<dbReference type="PANTHER" id="PTHR37477:SF1">
    <property type="entry name" value="COBALT-PRECORRIN-5A HYDROLASE"/>
    <property type="match status" value="1"/>
</dbReference>
<dbReference type="Proteomes" id="UP000198535">
    <property type="component" value="Unassembled WGS sequence"/>
</dbReference>
<feature type="domain" description="CobE/GbiG C-terminal" evidence="1">
    <location>
        <begin position="2"/>
        <end position="116"/>
    </location>
</feature>
<dbReference type="InterPro" id="IPR036518">
    <property type="entry name" value="CobE/GbiG_C_sf"/>
</dbReference>
<organism evidence="2 3">
    <name type="scientific">Methanolobus profundi</name>
    <dbReference type="NCBI Taxonomy" id="487685"/>
    <lineage>
        <taxon>Archaea</taxon>
        <taxon>Methanobacteriati</taxon>
        <taxon>Methanobacteriota</taxon>
        <taxon>Stenosarchaea group</taxon>
        <taxon>Methanomicrobia</taxon>
        <taxon>Methanosarcinales</taxon>
        <taxon>Methanosarcinaceae</taxon>
        <taxon>Methanolobus</taxon>
    </lineage>
</organism>
<dbReference type="STRING" id="487685.SAMN04488696_1268"/>
<proteinExistence type="predicted"/>
<evidence type="ECO:0000259" key="1">
    <source>
        <dbReference type="Pfam" id="PF01890"/>
    </source>
</evidence>
<evidence type="ECO:0000313" key="3">
    <source>
        <dbReference type="Proteomes" id="UP000198535"/>
    </source>
</evidence>
<gene>
    <name evidence="2" type="ORF">SAMN04488696_1268</name>
</gene>
<keyword evidence="3" id="KW-1185">Reference proteome</keyword>
<dbReference type="InterPro" id="IPR052553">
    <property type="entry name" value="CbiG_hydrolase"/>
</dbReference>
<dbReference type="AlphaFoldDB" id="A0A1I4QZ48"/>
<accession>A0A1I4QZ48</accession>
<dbReference type="InterPro" id="IPR002750">
    <property type="entry name" value="CobE/GbiG_C"/>
</dbReference>
<dbReference type="Gene3D" id="3.30.420.180">
    <property type="entry name" value="CobE/GbiG C-terminal domain"/>
    <property type="match status" value="1"/>
</dbReference>
<dbReference type="PANTHER" id="PTHR37477">
    <property type="entry name" value="COBALT-PRECORRIN-5A HYDROLASE"/>
    <property type="match status" value="1"/>
</dbReference>
<dbReference type="Pfam" id="PF01890">
    <property type="entry name" value="CbiG_C"/>
    <property type="match status" value="1"/>
</dbReference>
<dbReference type="EMBL" id="FOUJ01000002">
    <property type="protein sequence ID" value="SFM45105.1"/>
    <property type="molecule type" value="Genomic_DNA"/>
</dbReference>
<dbReference type="GO" id="GO:0016787">
    <property type="term" value="F:hydrolase activity"/>
    <property type="evidence" value="ECO:0007669"/>
    <property type="project" value="UniProtKB-KW"/>
</dbReference>
<dbReference type="OrthoDB" id="121172at2157"/>
<reference evidence="3" key="1">
    <citation type="submission" date="2016-10" db="EMBL/GenBank/DDBJ databases">
        <authorList>
            <person name="Varghese N."/>
            <person name="Submissions S."/>
        </authorList>
    </citation>
    <scope>NUCLEOTIDE SEQUENCE [LARGE SCALE GENOMIC DNA]</scope>
    <source>
        <strain evidence="3">Mob M</strain>
    </source>
</reference>
<sequence>MIIGMGARRGIDSQEAIDAINSALAEAGRSIDDVEGLASAKLKENETGLHEAAEFFGLTITFIDHDELNNYDAPSASQAKRFGLKGVAEPAALALSKKKELILRKKAYGRVTIAIAE</sequence>
<protein>
    <submittedName>
        <fullName evidence="2">Cobalt-precorrin 5A hydrolase</fullName>
    </submittedName>
</protein>